<feature type="binding site" evidence="7">
    <location>
        <position position="519"/>
    </location>
    <ligand>
        <name>ATP</name>
        <dbReference type="ChEBI" id="CHEBI:30616"/>
    </ligand>
</feature>
<dbReference type="GO" id="GO:0043065">
    <property type="term" value="P:positive regulation of apoptotic process"/>
    <property type="evidence" value="ECO:0007669"/>
    <property type="project" value="TreeGrafter"/>
</dbReference>
<evidence type="ECO:0000256" key="1">
    <source>
        <dbReference type="ARBA" id="ARBA00006692"/>
    </source>
</evidence>
<comment type="similarity">
    <text evidence="1">Belongs to the protein kinase superfamily. CAMK Ser/Thr protein kinase family.</text>
</comment>
<evidence type="ECO:0000256" key="7">
    <source>
        <dbReference type="PROSITE-ProRule" id="PRU10141"/>
    </source>
</evidence>
<reference evidence="10" key="3">
    <citation type="submission" date="2025-09" db="UniProtKB">
        <authorList>
            <consortium name="Ensembl"/>
        </authorList>
    </citation>
    <scope>IDENTIFICATION</scope>
</reference>
<dbReference type="STRING" id="7897.ENSLACP00000004235"/>
<dbReference type="SMART" id="SM00220">
    <property type="entry name" value="S_TKc"/>
    <property type="match status" value="1"/>
</dbReference>
<keyword evidence="5" id="KW-0418">Kinase</keyword>
<keyword evidence="4 7" id="KW-0547">Nucleotide-binding</keyword>
<dbReference type="EMBL" id="AFYH01239009">
    <property type="status" value="NOT_ANNOTATED_CDS"/>
    <property type="molecule type" value="Genomic_DNA"/>
</dbReference>
<evidence type="ECO:0000259" key="9">
    <source>
        <dbReference type="PROSITE" id="PS50011"/>
    </source>
</evidence>
<feature type="compositionally biased region" description="Basic and acidic residues" evidence="8">
    <location>
        <begin position="237"/>
        <end position="249"/>
    </location>
</feature>
<feature type="region of interest" description="Disordered" evidence="8">
    <location>
        <begin position="141"/>
        <end position="183"/>
    </location>
</feature>
<dbReference type="AlphaFoldDB" id="H3A3L4"/>
<keyword evidence="6 7" id="KW-0067">ATP-binding</keyword>
<dbReference type="PROSITE" id="PS00108">
    <property type="entry name" value="PROTEIN_KINASE_ST"/>
    <property type="match status" value="1"/>
</dbReference>
<dbReference type="FunFam" id="1.10.510.10:FF:000135">
    <property type="entry name" value="Putative myosin light chain kinase 3"/>
    <property type="match status" value="1"/>
</dbReference>
<evidence type="ECO:0000256" key="5">
    <source>
        <dbReference type="ARBA" id="ARBA00022777"/>
    </source>
</evidence>
<dbReference type="EMBL" id="AFYH01239010">
    <property type="status" value="NOT_ANNOTATED_CDS"/>
    <property type="molecule type" value="Genomic_DNA"/>
</dbReference>
<dbReference type="Gene3D" id="3.30.200.20">
    <property type="entry name" value="Phosphorylase Kinase, domain 1"/>
    <property type="match status" value="1"/>
</dbReference>
<keyword evidence="3" id="KW-0808">Transferase</keyword>
<dbReference type="GO" id="GO:0004674">
    <property type="term" value="F:protein serine/threonine kinase activity"/>
    <property type="evidence" value="ECO:0007669"/>
    <property type="project" value="UniProtKB-KW"/>
</dbReference>
<dbReference type="InterPro" id="IPR011009">
    <property type="entry name" value="Kinase-like_dom_sf"/>
</dbReference>
<organism evidence="10 11">
    <name type="scientific">Latimeria chalumnae</name>
    <name type="common">Coelacanth</name>
    <dbReference type="NCBI Taxonomy" id="7897"/>
    <lineage>
        <taxon>Eukaryota</taxon>
        <taxon>Metazoa</taxon>
        <taxon>Chordata</taxon>
        <taxon>Craniata</taxon>
        <taxon>Vertebrata</taxon>
        <taxon>Euteleostomi</taxon>
        <taxon>Coelacanthiformes</taxon>
        <taxon>Coelacanthidae</taxon>
        <taxon>Latimeria</taxon>
    </lineage>
</organism>
<dbReference type="InterPro" id="IPR000719">
    <property type="entry name" value="Prot_kinase_dom"/>
</dbReference>
<dbReference type="PANTHER" id="PTHR24342">
    <property type="entry name" value="SERINE/THREONINE-PROTEIN KINASE 17"/>
    <property type="match status" value="1"/>
</dbReference>
<dbReference type="PROSITE" id="PS00107">
    <property type="entry name" value="PROTEIN_KINASE_ATP"/>
    <property type="match status" value="1"/>
</dbReference>
<dbReference type="InterPro" id="IPR017441">
    <property type="entry name" value="Protein_kinase_ATP_BS"/>
</dbReference>
<dbReference type="GO" id="GO:0035556">
    <property type="term" value="P:intracellular signal transduction"/>
    <property type="evidence" value="ECO:0007669"/>
    <property type="project" value="TreeGrafter"/>
</dbReference>
<dbReference type="EMBL" id="AFYH01239006">
    <property type="status" value="NOT_ANNOTATED_CDS"/>
    <property type="molecule type" value="Genomic_DNA"/>
</dbReference>
<dbReference type="PANTHER" id="PTHR24342:SF20">
    <property type="entry name" value="MYOSIN LIGHT CHAIN KINASE, SMOOTH MUSCLE"/>
    <property type="match status" value="1"/>
</dbReference>
<evidence type="ECO:0000313" key="10">
    <source>
        <dbReference type="Ensembl" id="ENSLACP00000004235.1"/>
    </source>
</evidence>
<evidence type="ECO:0000256" key="8">
    <source>
        <dbReference type="SAM" id="MobiDB-lite"/>
    </source>
</evidence>
<feature type="region of interest" description="Disordered" evidence="8">
    <location>
        <begin position="359"/>
        <end position="457"/>
    </location>
</feature>
<feature type="compositionally biased region" description="Basic and acidic residues" evidence="8">
    <location>
        <begin position="141"/>
        <end position="150"/>
    </location>
</feature>
<evidence type="ECO:0000256" key="6">
    <source>
        <dbReference type="ARBA" id="ARBA00022840"/>
    </source>
</evidence>
<dbReference type="HOGENOM" id="CLU_000288_90_2_1"/>
<keyword evidence="2" id="KW-0723">Serine/threonine-protein kinase</keyword>
<dbReference type="PROSITE" id="PS50011">
    <property type="entry name" value="PROTEIN_KINASE_DOM"/>
    <property type="match status" value="1"/>
</dbReference>
<dbReference type="Pfam" id="PF00069">
    <property type="entry name" value="Pkinase"/>
    <property type="match status" value="1"/>
</dbReference>
<proteinExistence type="inferred from homology"/>
<dbReference type="GeneTree" id="ENSGT00940000160007"/>
<evidence type="ECO:0000256" key="3">
    <source>
        <dbReference type="ARBA" id="ARBA00022679"/>
    </source>
</evidence>
<dbReference type="SUPFAM" id="SSF56112">
    <property type="entry name" value="Protein kinase-like (PK-like)"/>
    <property type="match status" value="1"/>
</dbReference>
<feature type="compositionally biased region" description="Basic and acidic residues" evidence="8">
    <location>
        <begin position="363"/>
        <end position="385"/>
    </location>
</feature>
<reference evidence="10" key="2">
    <citation type="submission" date="2025-08" db="UniProtKB">
        <authorList>
            <consortium name="Ensembl"/>
        </authorList>
    </citation>
    <scope>IDENTIFICATION</scope>
</reference>
<dbReference type="Ensembl" id="ENSLACT00000004272.1">
    <property type="protein sequence ID" value="ENSLACP00000004235.1"/>
    <property type="gene ID" value="ENSLACG00000003769.1"/>
</dbReference>
<dbReference type="GO" id="GO:0005524">
    <property type="term" value="F:ATP binding"/>
    <property type="evidence" value="ECO:0007669"/>
    <property type="project" value="UniProtKB-UniRule"/>
</dbReference>
<gene>
    <name evidence="10" type="primary">MYLK3</name>
</gene>
<accession>H3A3L4</accession>
<evidence type="ECO:0000256" key="4">
    <source>
        <dbReference type="ARBA" id="ARBA00022741"/>
    </source>
</evidence>
<dbReference type="EMBL" id="AFYH01239008">
    <property type="status" value="NOT_ANNOTATED_CDS"/>
    <property type="molecule type" value="Genomic_DNA"/>
</dbReference>
<protein>
    <submittedName>
        <fullName evidence="10">Myosin light chain kinase 3</fullName>
    </submittedName>
</protein>
<dbReference type="GO" id="GO:0005634">
    <property type="term" value="C:nucleus"/>
    <property type="evidence" value="ECO:0007669"/>
    <property type="project" value="TreeGrafter"/>
</dbReference>
<evidence type="ECO:0000313" key="11">
    <source>
        <dbReference type="Proteomes" id="UP000008672"/>
    </source>
</evidence>
<reference evidence="11" key="1">
    <citation type="submission" date="2011-08" db="EMBL/GenBank/DDBJ databases">
        <title>The draft genome of Latimeria chalumnae.</title>
        <authorList>
            <person name="Di Palma F."/>
            <person name="Alfoldi J."/>
            <person name="Johnson J."/>
            <person name="Berlin A."/>
            <person name="Gnerre S."/>
            <person name="Jaffe D."/>
            <person name="MacCallum I."/>
            <person name="Young S."/>
            <person name="Walker B.J."/>
            <person name="Lander E."/>
            <person name="Lindblad-Toh K."/>
        </authorList>
    </citation>
    <scope>NUCLEOTIDE SEQUENCE [LARGE SCALE GENOMIC DNA]</scope>
    <source>
        <strain evidence="11">Wild caught</strain>
    </source>
</reference>
<dbReference type="FunFam" id="3.30.200.20:FF:000196">
    <property type="entry name" value="Myosin light chain kinase family, member 4"/>
    <property type="match status" value="1"/>
</dbReference>
<dbReference type="Gene3D" id="1.10.510.10">
    <property type="entry name" value="Transferase(Phosphotransferase) domain 1"/>
    <property type="match status" value="1"/>
</dbReference>
<dbReference type="OMA" id="HERETSH"/>
<dbReference type="eggNOG" id="KOG0032">
    <property type="taxonomic scope" value="Eukaryota"/>
</dbReference>
<keyword evidence="11" id="KW-1185">Reference proteome</keyword>
<dbReference type="FunCoup" id="H3A3L4">
    <property type="interactions" value="1237"/>
</dbReference>
<feature type="region of interest" description="Disordered" evidence="8">
    <location>
        <begin position="227"/>
        <end position="249"/>
    </location>
</feature>
<feature type="domain" description="Protein kinase" evidence="9">
    <location>
        <begin position="490"/>
        <end position="745"/>
    </location>
</feature>
<evidence type="ECO:0000256" key="2">
    <source>
        <dbReference type="ARBA" id="ARBA00022527"/>
    </source>
</evidence>
<dbReference type="Proteomes" id="UP000008672">
    <property type="component" value="Unassembled WGS sequence"/>
</dbReference>
<dbReference type="InParanoid" id="H3A3L4"/>
<feature type="compositionally biased region" description="Basic and acidic residues" evidence="8">
    <location>
        <begin position="162"/>
        <end position="183"/>
    </location>
</feature>
<sequence length="797" mass="90807">MDKKLNLLNEKVDKLVDFQGEVMKKLEVMHQDTGDWKKSIEKRTVAADGHKDRKDGHESCSCGPKSEIKALCIELLKLMKTVHQDSKQQSEKIDRMEKDVTTVEKAVTFMGETFKNSNIVEFILKGIVPWKKGSVLDSFERKDKSEDKFGKPKQGLSNRGVQAEKTKPDLKKREDNSIDERKDSICEKNLGKEVGKSESIKASNGRAGTIKGSDQAEVVDVPHQQLTDVSSQEVDSPDSHDSCYRQPKADTDSKKFFNVTVTRKAKDSTSRTRGLTRRMRCELCQRSDTENWKPRQGGTHTTLGPKFSILSHMNCNYTQCVHCFIPNQRIYFVTPYNKAISRRSSSTLQKVVPEEQGNLCVTEEPKNAVDSKKQTKEKHGQKDDDSVGFQKKLKNDLRRNSIMNTTETPKLKEPEKDSKLNDLSKAEAKAIETENGKQDKALGMQSTEEGNETSKKQDLVIIDDSPSPPAPFEHRIVRAKLEAVTTLYEINQQELLGGGRFGQVHKCVEMSTSLTLAAKIIKVKGAKDREVVKNEINIMNQLNHVNLIQLYDAYESKNNLTLIMEYVDGGELFDRIINENYTLTELDAIIFTKQICEGVNYLHQQYILHLDLKPENILCVNHTGNQIKIIDFGLARRYKPQEKLKVHFGTPEFLAPEVVNYDHVSFSTDMWSMGIITYMLLSGLSPFLGETETETMNNIVQCNWCFDAEAFEHVSEEAKDFISKLIVKEKCVRVNATQCLKHDWLNNLPEKAKKCKVRLKSQVLLQRYMAQRHWKKHFHVVAAANRLRKLHCFSLGS</sequence>
<dbReference type="InterPro" id="IPR008271">
    <property type="entry name" value="Ser/Thr_kinase_AS"/>
</dbReference>
<dbReference type="EMBL" id="AFYH01239007">
    <property type="status" value="NOT_ANNOTATED_CDS"/>
    <property type="molecule type" value="Genomic_DNA"/>
</dbReference>
<feature type="compositionally biased region" description="Basic and acidic residues" evidence="8">
    <location>
        <begin position="409"/>
        <end position="440"/>
    </location>
</feature>
<name>H3A3L4_LATCH</name>